<gene>
    <name evidence="1" type="ORF">SAMN05216215_107237</name>
</gene>
<keyword evidence="2" id="KW-1185">Reference proteome</keyword>
<dbReference type="Gene3D" id="1.20.59.10">
    <property type="entry name" value="Chorismate mutase"/>
    <property type="match status" value="1"/>
</dbReference>
<sequence length="92" mass="10134">MIRSLISMPGETVDGGFDVLQLRRRIDGIDQSIIDLIRTCKEISRQVQRTPTDVGGPRVEPVREAEITNNYHVPFGDAGSALAAALLRICWG</sequence>
<protein>
    <submittedName>
        <fullName evidence="1">Chorismate mutase type II</fullName>
    </submittedName>
</protein>
<reference evidence="2" key="1">
    <citation type="submission" date="2016-10" db="EMBL/GenBank/DDBJ databases">
        <authorList>
            <person name="Varghese N."/>
            <person name="Submissions S."/>
        </authorList>
    </citation>
    <scope>NUCLEOTIDE SEQUENCE [LARGE SCALE GENOMIC DNA]</scope>
    <source>
        <strain evidence="2">CGMCC 4.3530</strain>
    </source>
</reference>
<accession>A0A1H3SZA7</accession>
<dbReference type="STRING" id="418495.SAMN05216215_107237"/>
<dbReference type="AlphaFoldDB" id="A0A1H3SZA7"/>
<dbReference type="EMBL" id="FNOK01000072">
    <property type="protein sequence ID" value="SDZ42911.1"/>
    <property type="molecule type" value="Genomic_DNA"/>
</dbReference>
<dbReference type="OrthoDB" id="3213864at2"/>
<dbReference type="GO" id="GO:0046417">
    <property type="term" value="P:chorismate metabolic process"/>
    <property type="evidence" value="ECO:0007669"/>
    <property type="project" value="InterPro"/>
</dbReference>
<dbReference type="SUPFAM" id="SSF48600">
    <property type="entry name" value="Chorismate mutase II"/>
    <property type="match status" value="1"/>
</dbReference>
<dbReference type="Proteomes" id="UP000199529">
    <property type="component" value="Unassembled WGS sequence"/>
</dbReference>
<dbReference type="InterPro" id="IPR036979">
    <property type="entry name" value="CM_dom_sf"/>
</dbReference>
<proteinExistence type="predicted"/>
<organism evidence="1 2">
    <name type="scientific">Saccharopolyspora shandongensis</name>
    <dbReference type="NCBI Taxonomy" id="418495"/>
    <lineage>
        <taxon>Bacteria</taxon>
        <taxon>Bacillati</taxon>
        <taxon>Actinomycetota</taxon>
        <taxon>Actinomycetes</taxon>
        <taxon>Pseudonocardiales</taxon>
        <taxon>Pseudonocardiaceae</taxon>
        <taxon>Saccharopolyspora</taxon>
    </lineage>
</organism>
<evidence type="ECO:0000313" key="2">
    <source>
        <dbReference type="Proteomes" id="UP000199529"/>
    </source>
</evidence>
<evidence type="ECO:0000313" key="1">
    <source>
        <dbReference type="EMBL" id="SDZ42911.1"/>
    </source>
</evidence>
<dbReference type="InterPro" id="IPR036263">
    <property type="entry name" value="Chorismate_II_sf"/>
</dbReference>
<name>A0A1H3SZA7_9PSEU</name>